<dbReference type="Pfam" id="PF22117">
    <property type="entry name" value="Fer4_Nqo3"/>
    <property type="match status" value="1"/>
</dbReference>
<dbReference type="Pfam" id="PF09326">
    <property type="entry name" value="NADH_dhqG_C"/>
    <property type="match status" value="1"/>
</dbReference>
<dbReference type="PROSITE" id="PS00643">
    <property type="entry name" value="COMPLEX1_75K_3"/>
    <property type="match status" value="1"/>
</dbReference>
<evidence type="ECO:0000256" key="3">
    <source>
        <dbReference type="ARBA" id="ARBA00022485"/>
    </source>
</evidence>
<keyword evidence="10" id="KW-0874">Quinone</keyword>
<dbReference type="PROSITE" id="PS51669">
    <property type="entry name" value="4FE4S_MOW_BIS_MGD"/>
    <property type="match status" value="1"/>
</dbReference>
<dbReference type="Proteomes" id="UP000018700">
    <property type="component" value="Chromosome"/>
</dbReference>
<dbReference type="InterPro" id="IPR010228">
    <property type="entry name" value="NADH_UbQ_OxRdtase_Gsu"/>
</dbReference>
<evidence type="ECO:0000256" key="1">
    <source>
        <dbReference type="ARBA" id="ARBA00001966"/>
    </source>
</evidence>
<sequence length="707" mass="77878">MPRLTIDGIETVIPQGGTVLQACESVGSEVPHFCFHSRLSIAGNCRMCLVELENAPKPIVACAFPADEGMVIHTKSDFALKAQKSTMEFLLINHPLDCPICDQGGECDLQDQAMGYGFHSSRYLDNKRAVTNKYMGPLIKTVMTRCIHCTRCVRFSTEIAGVKEMGMLNRGENAEITTYLEEALNSELSANVIDLCPVGALTSKPYAFIARPWELRKTNSVDVMDAVGSNIRVDTRGADVLRILPRLHEDVNEDWISDKTRYACDGLKQQRLDRPYVRKDGKLQSTSWLEAFTTVALAMKNLKGTQMAAIAGDIVDAESMYALKRLMNNLKCPNIDCRQDGAKVGGDIRAAYLFNTTIAGIEYADAILMVGTNPRWEAALINARIRKRWMEGQISIALIGKKVNLNYDYEHIGVGPKTLFEIMNGSHTFTKILKNAKRPMIILGMGALARSDGSAILDAARRIANDTGMFNNNQIDQKKNNIHTANWNGFNVLHTAASRVAGLDMSFLPHNNGRDVTGIIEGTKSGAVKLVYLLGADEIDSDFGDAFVIYQGHHGDRGAHIADVIFPGAAYTEKDGIYVNTEGRIQMAATATFPPGEARDDWKILRALSDIVGATIPFSTLESVRSELRAEYPTFSTIDAIQPAKWGVFGNADVMSDVPFSCTIDNFYMTDMISRASRTMSECTESFVLQRRNITGISEQMNKSVVG</sequence>
<keyword evidence="3 10" id="KW-0004">4Fe-4S</keyword>
<gene>
    <name evidence="14" type="primary">nuoG</name>
    <name evidence="14" type="ORF">P856_336</name>
</gene>
<keyword evidence="4 10" id="KW-0479">Metal-binding</keyword>
<dbReference type="eggNOG" id="COG1034">
    <property type="taxonomic scope" value="Bacteria"/>
</dbReference>
<comment type="function">
    <text evidence="10">NDH-1 shuttles electrons from NADH, via FMN and iron-sulfur (Fe-S) centers, to quinones in the respiratory chain. Couples the redox reaction to proton translocation (for every two electrons transferred, four hydrogen ions are translocated across the cytoplasmic membrane), and thus conserves the redox energy in a proton gradient.</text>
</comment>
<evidence type="ECO:0000256" key="10">
    <source>
        <dbReference type="RuleBase" id="RU003525"/>
    </source>
</evidence>
<dbReference type="InterPro" id="IPR001041">
    <property type="entry name" value="2Fe-2S_ferredoxin-type"/>
</dbReference>
<protein>
    <recommendedName>
        <fullName evidence="10">NADH-quinone oxidoreductase</fullName>
        <ecNumber evidence="10">7.1.1.-</ecNumber>
    </recommendedName>
</protein>
<dbReference type="GO" id="GO:0051539">
    <property type="term" value="F:4 iron, 4 sulfur cluster binding"/>
    <property type="evidence" value="ECO:0007669"/>
    <property type="project" value="UniProtKB-KW"/>
</dbReference>
<dbReference type="Gene3D" id="3.40.50.740">
    <property type="match status" value="1"/>
</dbReference>
<dbReference type="InterPro" id="IPR036010">
    <property type="entry name" value="2Fe-2S_ferredoxin-like_sf"/>
</dbReference>
<evidence type="ECO:0000259" key="13">
    <source>
        <dbReference type="PROSITE" id="PS51839"/>
    </source>
</evidence>
<dbReference type="InterPro" id="IPR006963">
    <property type="entry name" value="Mopterin_OxRdtase_4Fe-4S_dom"/>
</dbReference>
<feature type="domain" description="4Fe-4S Mo/W bis-MGD-type" evidence="12">
    <location>
        <begin position="215"/>
        <end position="271"/>
    </location>
</feature>
<keyword evidence="10" id="KW-0001">2Fe-2S</keyword>
<dbReference type="SUPFAM" id="SSF54862">
    <property type="entry name" value="4Fe-4S ferredoxins"/>
    <property type="match status" value="1"/>
</dbReference>
<dbReference type="PATRIC" id="fig|1401328.3.peg.328"/>
<dbReference type="EC" id="7.1.1.-" evidence="10"/>
<dbReference type="SMART" id="SM00929">
    <property type="entry name" value="NADH-G_4Fe-4S_3"/>
    <property type="match status" value="1"/>
</dbReference>
<dbReference type="Pfam" id="PF10588">
    <property type="entry name" value="NADH-G_4Fe-4S_3"/>
    <property type="match status" value="1"/>
</dbReference>
<dbReference type="FunFam" id="3.30.70.20:FF:000002">
    <property type="entry name" value="NADH-ubiquinone oxidoreductase 75 kDa subunit"/>
    <property type="match status" value="1"/>
</dbReference>
<feature type="domain" description="2Fe-2S ferredoxin-type" evidence="11">
    <location>
        <begin position="2"/>
        <end position="78"/>
    </location>
</feature>
<evidence type="ECO:0000256" key="8">
    <source>
        <dbReference type="ARBA" id="ARBA00023027"/>
    </source>
</evidence>
<dbReference type="GO" id="GO:0051537">
    <property type="term" value="F:2 iron, 2 sulfur cluster binding"/>
    <property type="evidence" value="ECO:0007669"/>
    <property type="project" value="UniProtKB-UniRule"/>
</dbReference>
<keyword evidence="7 10" id="KW-0411">Iron-sulfur</keyword>
<evidence type="ECO:0000256" key="9">
    <source>
        <dbReference type="ARBA" id="ARBA00047712"/>
    </source>
</evidence>
<dbReference type="GO" id="GO:0042773">
    <property type="term" value="P:ATP synthesis coupled electron transport"/>
    <property type="evidence" value="ECO:0007669"/>
    <property type="project" value="InterPro"/>
</dbReference>
<dbReference type="PROSITE" id="PS51085">
    <property type="entry name" value="2FE2S_FER_2"/>
    <property type="match status" value="1"/>
</dbReference>
<proteinExistence type="inferred from homology"/>
<dbReference type="GO" id="GO:0048038">
    <property type="term" value="F:quinone binding"/>
    <property type="evidence" value="ECO:0007669"/>
    <property type="project" value="UniProtKB-UniRule"/>
</dbReference>
<keyword evidence="5 10" id="KW-1278">Translocase</keyword>
<dbReference type="CDD" id="cd02773">
    <property type="entry name" value="MopB_Res-Cmplx1_Nad11"/>
    <property type="match status" value="1"/>
</dbReference>
<dbReference type="PROSITE" id="PS51839">
    <property type="entry name" value="4FE4S_HC3"/>
    <property type="match status" value="1"/>
</dbReference>
<evidence type="ECO:0000256" key="5">
    <source>
        <dbReference type="ARBA" id="ARBA00022967"/>
    </source>
</evidence>
<dbReference type="GO" id="GO:0016651">
    <property type="term" value="F:oxidoreductase activity, acting on NAD(P)H"/>
    <property type="evidence" value="ECO:0007669"/>
    <property type="project" value="InterPro"/>
</dbReference>
<dbReference type="SUPFAM" id="SSF53706">
    <property type="entry name" value="Formate dehydrogenase/DMSO reductase, domains 1-3"/>
    <property type="match status" value="1"/>
</dbReference>
<dbReference type="PROSITE" id="PS51257">
    <property type="entry name" value="PROKAR_LIPOPROTEIN"/>
    <property type="match status" value="1"/>
</dbReference>
<dbReference type="EMBL" id="CP006745">
    <property type="protein sequence ID" value="AHC73561.1"/>
    <property type="molecule type" value="Genomic_DNA"/>
</dbReference>
<evidence type="ECO:0000313" key="14">
    <source>
        <dbReference type="EMBL" id="AHC73561.1"/>
    </source>
</evidence>
<comment type="similarity">
    <text evidence="2 10">Belongs to the complex I 75 kDa subunit family.</text>
</comment>
<dbReference type="GO" id="GO:0016020">
    <property type="term" value="C:membrane"/>
    <property type="evidence" value="ECO:0007669"/>
    <property type="project" value="InterPro"/>
</dbReference>
<dbReference type="STRING" id="1401328.P856_336"/>
<dbReference type="GO" id="GO:0046872">
    <property type="term" value="F:metal ion binding"/>
    <property type="evidence" value="ECO:0007669"/>
    <property type="project" value="UniProtKB-UniRule"/>
</dbReference>
<accession>V9TSJ1</accession>
<keyword evidence="8 10" id="KW-0520">NAD</keyword>
<dbReference type="OrthoDB" id="9803192at2"/>
<organism evidence="14 15">
    <name type="scientific">Candidatus Endolissoclinum faulkneri L5</name>
    <dbReference type="NCBI Taxonomy" id="1401328"/>
    <lineage>
        <taxon>Bacteria</taxon>
        <taxon>Pseudomonadati</taxon>
        <taxon>Pseudomonadota</taxon>
        <taxon>Alphaproteobacteria</taxon>
        <taxon>Rhodospirillales</taxon>
        <taxon>Rhodospirillaceae</taxon>
        <taxon>Candidatus Endolissoclinum</taxon>
    </lineage>
</organism>
<dbReference type="Pfam" id="PF13510">
    <property type="entry name" value="Fer2_4"/>
    <property type="match status" value="1"/>
</dbReference>
<dbReference type="RefSeq" id="WP_025300442.1">
    <property type="nucleotide sequence ID" value="NZ_CP006745.1"/>
</dbReference>
<dbReference type="InterPro" id="IPR006656">
    <property type="entry name" value="Mopterin_OxRdtase"/>
</dbReference>
<dbReference type="Gene3D" id="3.30.70.20">
    <property type="match status" value="1"/>
</dbReference>
<dbReference type="FunFam" id="3.10.20.740:FF:000001">
    <property type="entry name" value="NADH-quinone oxidoreductase subunit G"/>
    <property type="match status" value="1"/>
</dbReference>
<dbReference type="KEGG" id="efk:P856_336"/>
<comment type="cofactor">
    <cofactor evidence="1 10">
        <name>[4Fe-4S] cluster</name>
        <dbReference type="ChEBI" id="CHEBI:49883"/>
    </cofactor>
</comment>
<dbReference type="CDD" id="cd00207">
    <property type="entry name" value="fer2"/>
    <property type="match status" value="1"/>
</dbReference>
<dbReference type="AlphaFoldDB" id="V9TSJ1"/>
<reference evidence="14 15" key="1">
    <citation type="journal article" date="2013" name="PLoS ONE">
        <title>Bacterial endosymbiosis in a chordate host: long-term co-evolution and conservation of secondary metabolism.</title>
        <authorList>
            <person name="Kwan J.C."/>
            <person name="Schmidt E.W."/>
        </authorList>
    </citation>
    <scope>NUCLEOTIDE SEQUENCE [LARGE SCALE GENOMIC DNA]</scope>
    <source>
        <strain evidence="15">faulkneri L5</strain>
    </source>
</reference>
<dbReference type="InterPro" id="IPR000283">
    <property type="entry name" value="NADH_UbQ_OxRdtase_75kDa_su_CS"/>
</dbReference>
<evidence type="ECO:0000256" key="2">
    <source>
        <dbReference type="ARBA" id="ARBA00005404"/>
    </source>
</evidence>
<dbReference type="NCBIfam" id="TIGR01973">
    <property type="entry name" value="NuoG"/>
    <property type="match status" value="1"/>
</dbReference>
<dbReference type="PROSITE" id="PS00642">
    <property type="entry name" value="COMPLEX1_75K_2"/>
    <property type="match status" value="1"/>
</dbReference>
<dbReference type="FunFam" id="3.30.200.210:FF:000002">
    <property type="entry name" value="NADH-ubiquinone oxidoreductase 75 kDa subunit"/>
    <property type="match status" value="1"/>
</dbReference>
<dbReference type="InterPro" id="IPR050123">
    <property type="entry name" value="Prok_molybdopt-oxidoreductase"/>
</dbReference>
<evidence type="ECO:0000256" key="7">
    <source>
        <dbReference type="ARBA" id="ARBA00023014"/>
    </source>
</evidence>
<feature type="domain" description="4Fe-4S His(Cys)3-ligated-type" evidence="13">
    <location>
        <begin position="78"/>
        <end position="117"/>
    </location>
</feature>
<dbReference type="PANTHER" id="PTHR43105:SF13">
    <property type="entry name" value="NADH-UBIQUINONE OXIDOREDUCTASE 75 KDA SUBUNIT, MITOCHONDRIAL"/>
    <property type="match status" value="1"/>
</dbReference>
<keyword evidence="15" id="KW-1185">Reference proteome</keyword>
<comment type="catalytic activity">
    <reaction evidence="9 10">
        <text>a quinone + NADH + 5 H(+)(in) = a quinol + NAD(+) + 4 H(+)(out)</text>
        <dbReference type="Rhea" id="RHEA:57888"/>
        <dbReference type="ChEBI" id="CHEBI:15378"/>
        <dbReference type="ChEBI" id="CHEBI:24646"/>
        <dbReference type="ChEBI" id="CHEBI:57540"/>
        <dbReference type="ChEBI" id="CHEBI:57945"/>
        <dbReference type="ChEBI" id="CHEBI:132124"/>
    </reaction>
</comment>
<dbReference type="Gene3D" id="3.10.20.740">
    <property type="match status" value="1"/>
</dbReference>
<dbReference type="InterPro" id="IPR015405">
    <property type="entry name" value="NDUFS1-like_C"/>
</dbReference>
<evidence type="ECO:0000256" key="6">
    <source>
        <dbReference type="ARBA" id="ARBA00023004"/>
    </source>
</evidence>
<evidence type="ECO:0000259" key="12">
    <source>
        <dbReference type="PROSITE" id="PS51669"/>
    </source>
</evidence>
<dbReference type="Pfam" id="PF00384">
    <property type="entry name" value="Molybdopterin"/>
    <property type="match status" value="1"/>
</dbReference>
<dbReference type="GO" id="GO:0008137">
    <property type="term" value="F:NADH dehydrogenase (ubiquinone) activity"/>
    <property type="evidence" value="ECO:0007669"/>
    <property type="project" value="UniProtKB-UniRule"/>
</dbReference>
<evidence type="ECO:0000313" key="15">
    <source>
        <dbReference type="Proteomes" id="UP000018700"/>
    </source>
</evidence>
<name>V9TSJ1_9PROT</name>
<keyword evidence="6 10" id="KW-0408">Iron</keyword>
<evidence type="ECO:0000256" key="4">
    <source>
        <dbReference type="ARBA" id="ARBA00022723"/>
    </source>
</evidence>
<dbReference type="PANTHER" id="PTHR43105">
    <property type="entry name" value="RESPIRATORY NITRATE REDUCTASE"/>
    <property type="match status" value="1"/>
</dbReference>
<dbReference type="Pfam" id="PF22151">
    <property type="entry name" value="Fer4_NDSU1"/>
    <property type="match status" value="1"/>
</dbReference>
<dbReference type="InterPro" id="IPR054351">
    <property type="entry name" value="NADH_UbQ_OxRdtase_ferredoxin"/>
</dbReference>
<evidence type="ECO:0000259" key="11">
    <source>
        <dbReference type="PROSITE" id="PS51085"/>
    </source>
</evidence>
<dbReference type="InterPro" id="IPR019574">
    <property type="entry name" value="NADH_UbQ_OxRdtase_Gsu_4Fe4S-bd"/>
</dbReference>
<comment type="cofactor">
    <cofactor evidence="10">
        <name>[2Fe-2S] cluster</name>
        <dbReference type="ChEBI" id="CHEBI:190135"/>
    </cofactor>
    <text evidence="10">Binds 1 [2Fe-2S] cluster per subunit.</text>
</comment>
<dbReference type="SUPFAM" id="SSF54292">
    <property type="entry name" value="2Fe-2S ferredoxin-like"/>
    <property type="match status" value="1"/>
</dbReference>
<dbReference type="HOGENOM" id="CLU_000422_11_6_5"/>
<dbReference type="Gene3D" id="3.30.200.210">
    <property type="match status" value="1"/>
</dbReference>